<dbReference type="Pfam" id="PF00071">
    <property type="entry name" value="Ras"/>
    <property type="match status" value="1"/>
</dbReference>
<dbReference type="GO" id="GO:0005886">
    <property type="term" value="C:plasma membrane"/>
    <property type="evidence" value="ECO:0007669"/>
    <property type="project" value="UniProtKB-SubCell"/>
</dbReference>
<dbReference type="GO" id="GO:0003924">
    <property type="term" value="F:GTPase activity"/>
    <property type="evidence" value="ECO:0007669"/>
    <property type="project" value="InterPro"/>
</dbReference>
<dbReference type="Proteomes" id="UP000008672">
    <property type="component" value="Unassembled WGS sequence"/>
</dbReference>
<protein>
    <submittedName>
        <fullName evidence="10">Ras homolog family member D</fullName>
    </submittedName>
</protein>
<dbReference type="Ensembl" id="ENSLACT00000014242.1">
    <property type="protein sequence ID" value="ENSLACP00000014143.1"/>
    <property type="gene ID" value="ENSLACG00000012450.1"/>
</dbReference>
<dbReference type="eggNOG" id="KOG0393">
    <property type="taxonomic scope" value="Eukaryota"/>
</dbReference>
<keyword evidence="4" id="KW-0488">Methylation</keyword>
<reference evidence="10" key="2">
    <citation type="submission" date="2025-08" db="UniProtKB">
        <authorList>
            <consortium name="Ensembl"/>
        </authorList>
    </citation>
    <scope>IDENTIFICATION</scope>
</reference>
<dbReference type="NCBIfam" id="TIGR00231">
    <property type="entry name" value="small_GTP"/>
    <property type="match status" value="1"/>
</dbReference>
<keyword evidence="11" id="KW-1185">Reference proteome</keyword>
<evidence type="ECO:0000256" key="2">
    <source>
        <dbReference type="ARBA" id="ARBA00010142"/>
    </source>
</evidence>
<accession>H3AWX2</accession>
<evidence type="ECO:0000256" key="1">
    <source>
        <dbReference type="ARBA" id="ARBA00004236"/>
    </source>
</evidence>
<dbReference type="InterPro" id="IPR001806">
    <property type="entry name" value="Small_GTPase"/>
</dbReference>
<dbReference type="GO" id="GO:0005525">
    <property type="term" value="F:GTP binding"/>
    <property type="evidence" value="ECO:0007669"/>
    <property type="project" value="UniProtKB-KW"/>
</dbReference>
<dbReference type="PROSITE" id="PS51420">
    <property type="entry name" value="RHO"/>
    <property type="match status" value="1"/>
</dbReference>
<proteinExistence type="inferred from homology"/>
<dbReference type="Bgee" id="ENSLACG00000012450">
    <property type="expression patterns" value="Expressed in pectoral fin and 2 other cell types or tissues"/>
</dbReference>
<evidence type="ECO:0000256" key="7">
    <source>
        <dbReference type="ARBA" id="ARBA00023136"/>
    </source>
</evidence>
<dbReference type="SUPFAM" id="SSF52540">
    <property type="entry name" value="P-loop containing nucleoside triphosphate hydrolases"/>
    <property type="match status" value="1"/>
</dbReference>
<dbReference type="GO" id="GO:0007015">
    <property type="term" value="P:actin filament organization"/>
    <property type="evidence" value="ECO:0007669"/>
    <property type="project" value="UniProtKB-ARBA"/>
</dbReference>
<dbReference type="InterPro" id="IPR027417">
    <property type="entry name" value="P-loop_NTPase"/>
</dbReference>
<dbReference type="PANTHER" id="PTHR24072">
    <property type="entry name" value="RHO FAMILY GTPASE"/>
    <property type="match status" value="1"/>
</dbReference>
<dbReference type="Gene3D" id="3.40.50.300">
    <property type="entry name" value="P-loop containing nucleotide triphosphate hydrolases"/>
    <property type="match status" value="1"/>
</dbReference>
<name>H3AWX2_LATCH</name>
<evidence type="ECO:0000256" key="8">
    <source>
        <dbReference type="ARBA" id="ARBA00023288"/>
    </source>
</evidence>
<dbReference type="SMART" id="SM00176">
    <property type="entry name" value="RAN"/>
    <property type="match status" value="1"/>
</dbReference>
<keyword evidence="5" id="KW-0547">Nucleotide-binding</keyword>
<dbReference type="SMART" id="SM00173">
    <property type="entry name" value="RAS"/>
    <property type="match status" value="1"/>
</dbReference>
<dbReference type="PRINTS" id="PR00449">
    <property type="entry name" value="RASTRNSFRMNG"/>
</dbReference>
<dbReference type="EMBL" id="AFYH01100466">
    <property type="status" value="NOT_ANNOTATED_CDS"/>
    <property type="molecule type" value="Genomic_DNA"/>
</dbReference>
<dbReference type="GeneTree" id="ENSGT00940000158903"/>
<sequence>RHHPHRDSCGHPLATSVKTVIVGDGGCGKTSLLMVFAKGDFLETYVPTVFEKYSATFWVGKKQVEMTLWDTAGQEDYDRLRPLSYTGANVVLICYDVTSPSSYDNVLTKTQWLPEVRHFCREMPWLLIGCKTDLRKDKLRLRKLREEGQKPITYTQGEAMAQQIGALGYLECSAKFRENVEGIFIEASAAALSALKKERRRQCKPKRSCVIT</sequence>
<gene>
    <name evidence="10" type="primary">LOC102358066</name>
</gene>
<keyword evidence="7" id="KW-0472">Membrane</keyword>
<comment type="similarity">
    <text evidence="2">Belongs to the small GTPase superfamily. Rho family.</text>
</comment>
<dbReference type="SMART" id="SM00174">
    <property type="entry name" value="RHO"/>
    <property type="match status" value="1"/>
</dbReference>
<keyword evidence="9" id="KW-0636">Prenylation</keyword>
<keyword evidence="3" id="KW-1003">Cell membrane</keyword>
<dbReference type="InParanoid" id="H3AWX2"/>
<evidence type="ECO:0000256" key="9">
    <source>
        <dbReference type="ARBA" id="ARBA00023289"/>
    </source>
</evidence>
<evidence type="ECO:0000256" key="3">
    <source>
        <dbReference type="ARBA" id="ARBA00022475"/>
    </source>
</evidence>
<reference evidence="11" key="1">
    <citation type="submission" date="2011-08" db="EMBL/GenBank/DDBJ databases">
        <title>The draft genome of Latimeria chalumnae.</title>
        <authorList>
            <person name="Di Palma F."/>
            <person name="Alfoldi J."/>
            <person name="Johnson J."/>
            <person name="Berlin A."/>
            <person name="Gnerre S."/>
            <person name="Jaffe D."/>
            <person name="MacCallum I."/>
            <person name="Young S."/>
            <person name="Walker B.J."/>
            <person name="Lander E."/>
            <person name="Lindblad-Toh K."/>
        </authorList>
    </citation>
    <scope>NUCLEOTIDE SEQUENCE [LARGE SCALE GENOMIC DNA]</scope>
    <source>
        <strain evidence="11">Wild caught</strain>
    </source>
</reference>
<evidence type="ECO:0000256" key="5">
    <source>
        <dbReference type="ARBA" id="ARBA00022741"/>
    </source>
</evidence>
<evidence type="ECO:0000256" key="4">
    <source>
        <dbReference type="ARBA" id="ARBA00022481"/>
    </source>
</evidence>
<dbReference type="STRING" id="7897.ENSLACP00000014143"/>
<evidence type="ECO:0000256" key="6">
    <source>
        <dbReference type="ARBA" id="ARBA00023134"/>
    </source>
</evidence>
<dbReference type="PROSITE" id="PS51419">
    <property type="entry name" value="RAB"/>
    <property type="match status" value="1"/>
</dbReference>
<dbReference type="GO" id="GO:0007264">
    <property type="term" value="P:small GTPase-mediated signal transduction"/>
    <property type="evidence" value="ECO:0007669"/>
    <property type="project" value="InterPro"/>
</dbReference>
<comment type="subcellular location">
    <subcellularLocation>
        <location evidence="1">Cell membrane</location>
    </subcellularLocation>
</comment>
<evidence type="ECO:0000313" key="11">
    <source>
        <dbReference type="Proteomes" id="UP000008672"/>
    </source>
</evidence>
<dbReference type="AlphaFoldDB" id="H3AWX2"/>
<organism evidence="10 11">
    <name type="scientific">Latimeria chalumnae</name>
    <name type="common">Coelacanth</name>
    <dbReference type="NCBI Taxonomy" id="7897"/>
    <lineage>
        <taxon>Eukaryota</taxon>
        <taxon>Metazoa</taxon>
        <taxon>Chordata</taxon>
        <taxon>Craniata</taxon>
        <taxon>Vertebrata</taxon>
        <taxon>Euteleostomi</taxon>
        <taxon>Coelacanthiformes</taxon>
        <taxon>Coelacanthidae</taxon>
        <taxon>Latimeria</taxon>
    </lineage>
</organism>
<keyword evidence="8" id="KW-0449">Lipoprotein</keyword>
<evidence type="ECO:0000313" key="10">
    <source>
        <dbReference type="Ensembl" id="ENSLACP00000014143.1"/>
    </source>
</evidence>
<dbReference type="PROSITE" id="PS51421">
    <property type="entry name" value="RAS"/>
    <property type="match status" value="1"/>
</dbReference>
<dbReference type="EMBL" id="AFYH01100467">
    <property type="status" value="NOT_ANNOTATED_CDS"/>
    <property type="molecule type" value="Genomic_DNA"/>
</dbReference>
<keyword evidence="6" id="KW-0342">GTP-binding</keyword>
<dbReference type="FunFam" id="3.40.50.300:FF:000676">
    <property type="entry name" value="Ras homolog family member F"/>
    <property type="match status" value="1"/>
</dbReference>
<dbReference type="OMA" id="VHISLWD"/>
<dbReference type="InterPro" id="IPR003578">
    <property type="entry name" value="Small_GTPase_Rho"/>
</dbReference>
<dbReference type="SMART" id="SM00175">
    <property type="entry name" value="RAB"/>
    <property type="match status" value="1"/>
</dbReference>
<dbReference type="HOGENOM" id="CLU_041217_21_2_1"/>
<reference evidence="10" key="3">
    <citation type="submission" date="2025-09" db="UniProtKB">
        <authorList>
            <consortium name="Ensembl"/>
        </authorList>
    </citation>
    <scope>IDENTIFICATION</scope>
</reference>
<dbReference type="InterPro" id="IPR005225">
    <property type="entry name" value="Small_GTP-bd"/>
</dbReference>